<sequence length="72" mass="8265">MQANETIEDPDQEVRMDEEPAVDEVINDNDHSQDDIAPCQDRSKWFKQSPRLKTPDPKWSKDPNADAGPEQD</sequence>
<evidence type="ECO:0000256" key="1">
    <source>
        <dbReference type="SAM" id="MobiDB-lite"/>
    </source>
</evidence>
<name>A0ABQ5ENE3_9ASTR</name>
<feature type="compositionally biased region" description="Acidic residues" evidence="1">
    <location>
        <begin position="1"/>
        <end position="11"/>
    </location>
</feature>
<reference evidence="2" key="2">
    <citation type="submission" date="2022-01" db="EMBL/GenBank/DDBJ databases">
        <authorList>
            <person name="Yamashiro T."/>
            <person name="Shiraishi A."/>
            <person name="Satake H."/>
            <person name="Nakayama K."/>
        </authorList>
    </citation>
    <scope>NUCLEOTIDE SEQUENCE</scope>
</reference>
<dbReference type="EMBL" id="BQNB010016490">
    <property type="protein sequence ID" value="GJT52374.1"/>
    <property type="molecule type" value="Genomic_DNA"/>
</dbReference>
<dbReference type="Proteomes" id="UP001151760">
    <property type="component" value="Unassembled WGS sequence"/>
</dbReference>
<feature type="compositionally biased region" description="Basic and acidic residues" evidence="1">
    <location>
        <begin position="53"/>
        <end position="64"/>
    </location>
</feature>
<gene>
    <name evidence="2" type="ORF">Tco_0978531</name>
</gene>
<evidence type="ECO:0000313" key="2">
    <source>
        <dbReference type="EMBL" id="GJT52374.1"/>
    </source>
</evidence>
<organism evidence="2 3">
    <name type="scientific">Tanacetum coccineum</name>
    <dbReference type="NCBI Taxonomy" id="301880"/>
    <lineage>
        <taxon>Eukaryota</taxon>
        <taxon>Viridiplantae</taxon>
        <taxon>Streptophyta</taxon>
        <taxon>Embryophyta</taxon>
        <taxon>Tracheophyta</taxon>
        <taxon>Spermatophyta</taxon>
        <taxon>Magnoliopsida</taxon>
        <taxon>eudicotyledons</taxon>
        <taxon>Gunneridae</taxon>
        <taxon>Pentapetalae</taxon>
        <taxon>asterids</taxon>
        <taxon>campanulids</taxon>
        <taxon>Asterales</taxon>
        <taxon>Asteraceae</taxon>
        <taxon>Asteroideae</taxon>
        <taxon>Anthemideae</taxon>
        <taxon>Anthemidinae</taxon>
        <taxon>Tanacetum</taxon>
    </lineage>
</organism>
<reference evidence="2" key="1">
    <citation type="journal article" date="2022" name="Int. J. Mol. Sci.">
        <title>Draft Genome of Tanacetum Coccineum: Genomic Comparison of Closely Related Tanacetum-Family Plants.</title>
        <authorList>
            <person name="Yamashiro T."/>
            <person name="Shiraishi A."/>
            <person name="Nakayama K."/>
            <person name="Satake H."/>
        </authorList>
    </citation>
    <scope>NUCLEOTIDE SEQUENCE</scope>
</reference>
<protein>
    <submittedName>
        <fullName evidence="2">Uncharacterized protein</fullName>
    </submittedName>
</protein>
<accession>A0ABQ5ENE3</accession>
<feature type="region of interest" description="Disordered" evidence="1">
    <location>
        <begin position="1"/>
        <end position="72"/>
    </location>
</feature>
<keyword evidence="3" id="KW-1185">Reference proteome</keyword>
<proteinExistence type="predicted"/>
<comment type="caution">
    <text evidence="2">The sequence shown here is derived from an EMBL/GenBank/DDBJ whole genome shotgun (WGS) entry which is preliminary data.</text>
</comment>
<evidence type="ECO:0000313" key="3">
    <source>
        <dbReference type="Proteomes" id="UP001151760"/>
    </source>
</evidence>